<reference evidence="6" key="1">
    <citation type="submission" date="2023-06" db="EMBL/GenBank/DDBJ databases">
        <title>Egi l300058.</title>
        <authorList>
            <person name="Gao L."/>
            <person name="Fang B.-Z."/>
            <person name="Li W.-J."/>
        </authorList>
    </citation>
    <scope>NUCLEOTIDE SEQUENCE</scope>
    <source>
        <strain evidence="6">EGI L300058</strain>
    </source>
</reference>
<dbReference type="InterPro" id="IPR027417">
    <property type="entry name" value="P-loop_NTPase"/>
</dbReference>
<dbReference type="SMART" id="SM00382">
    <property type="entry name" value="AAA"/>
    <property type="match status" value="1"/>
</dbReference>
<protein>
    <submittedName>
        <fullName evidence="6">ATP-binding cassette domain-containing protein</fullName>
    </submittedName>
</protein>
<evidence type="ECO:0000256" key="2">
    <source>
        <dbReference type="ARBA" id="ARBA00022448"/>
    </source>
</evidence>
<dbReference type="EMBL" id="JAUHQA010000001">
    <property type="protein sequence ID" value="MDN4481047.1"/>
    <property type="molecule type" value="Genomic_DNA"/>
</dbReference>
<sequence length="306" mass="32163">MQSRTIEVDSLTKRYGAITAVDDLSFSAQPGRVTGFLGPNGAGKSTTLRILVGLVSATSGTAHIGGASYAKQHRPGTIVGAHFEGAFHPGRTAFQHLRAYAPLVDVDDARCHEALASVGMTDAAHRRVGGFSLGMRQRLGLATALLGRPDVLVLDESANGLDPAGIKWLRSFLRSFADAGGTVLLSSHLLSEVQQTVDDVVVIANGALRHQSSLEELRALAEPGVVLKSPRADALADFARTRFPGTATIEREGQVRILGASAAEVGAYAFADGLEIHGLDETGESLEDVFLRLTESPATTETEVAA</sequence>
<dbReference type="Gene3D" id="3.40.50.300">
    <property type="entry name" value="P-loop containing nucleotide triphosphate hydrolases"/>
    <property type="match status" value="1"/>
</dbReference>
<keyword evidence="3" id="KW-0547">Nucleotide-binding</keyword>
<dbReference type="PANTHER" id="PTHR43335:SF4">
    <property type="entry name" value="ABC TRANSPORTER, ATP-BINDING PROTEIN"/>
    <property type="match status" value="1"/>
</dbReference>
<dbReference type="InterPro" id="IPR003593">
    <property type="entry name" value="AAA+_ATPase"/>
</dbReference>
<keyword evidence="2" id="KW-0813">Transport</keyword>
<evidence type="ECO:0000256" key="1">
    <source>
        <dbReference type="ARBA" id="ARBA00005417"/>
    </source>
</evidence>
<accession>A0ABT8GHY6</accession>
<dbReference type="SUPFAM" id="SSF52540">
    <property type="entry name" value="P-loop containing nucleoside triphosphate hydrolases"/>
    <property type="match status" value="1"/>
</dbReference>
<evidence type="ECO:0000256" key="4">
    <source>
        <dbReference type="ARBA" id="ARBA00022840"/>
    </source>
</evidence>
<dbReference type="Proteomes" id="UP001172708">
    <property type="component" value="Unassembled WGS sequence"/>
</dbReference>
<evidence type="ECO:0000259" key="5">
    <source>
        <dbReference type="PROSITE" id="PS50893"/>
    </source>
</evidence>
<evidence type="ECO:0000313" key="7">
    <source>
        <dbReference type="Proteomes" id="UP001172708"/>
    </source>
</evidence>
<name>A0ABT8GHY6_9MICO</name>
<keyword evidence="7" id="KW-1185">Reference proteome</keyword>
<feature type="domain" description="ABC transporter" evidence="5">
    <location>
        <begin position="6"/>
        <end position="230"/>
    </location>
</feature>
<dbReference type="GO" id="GO:0005524">
    <property type="term" value="F:ATP binding"/>
    <property type="evidence" value="ECO:0007669"/>
    <property type="project" value="UniProtKB-KW"/>
</dbReference>
<dbReference type="Pfam" id="PF00005">
    <property type="entry name" value="ABC_tran"/>
    <property type="match status" value="1"/>
</dbReference>
<proteinExistence type="inferred from homology"/>
<dbReference type="RefSeq" id="WP_301142554.1">
    <property type="nucleotide sequence ID" value="NZ_JAUHQA010000001.1"/>
</dbReference>
<keyword evidence="4 6" id="KW-0067">ATP-binding</keyword>
<organism evidence="6 7">
    <name type="scientific">Demequina muriae</name>
    <dbReference type="NCBI Taxonomy" id="3051664"/>
    <lineage>
        <taxon>Bacteria</taxon>
        <taxon>Bacillati</taxon>
        <taxon>Actinomycetota</taxon>
        <taxon>Actinomycetes</taxon>
        <taxon>Micrococcales</taxon>
        <taxon>Demequinaceae</taxon>
        <taxon>Demequina</taxon>
    </lineage>
</organism>
<evidence type="ECO:0000256" key="3">
    <source>
        <dbReference type="ARBA" id="ARBA00022741"/>
    </source>
</evidence>
<dbReference type="InterPro" id="IPR017871">
    <property type="entry name" value="ABC_transporter-like_CS"/>
</dbReference>
<comment type="similarity">
    <text evidence="1">Belongs to the ABC transporter superfamily.</text>
</comment>
<dbReference type="InterPro" id="IPR003439">
    <property type="entry name" value="ABC_transporter-like_ATP-bd"/>
</dbReference>
<dbReference type="PROSITE" id="PS00211">
    <property type="entry name" value="ABC_TRANSPORTER_1"/>
    <property type="match status" value="1"/>
</dbReference>
<gene>
    <name evidence="6" type="ORF">QQX02_08950</name>
</gene>
<evidence type="ECO:0000313" key="6">
    <source>
        <dbReference type="EMBL" id="MDN4481047.1"/>
    </source>
</evidence>
<dbReference type="PANTHER" id="PTHR43335">
    <property type="entry name" value="ABC TRANSPORTER, ATP-BINDING PROTEIN"/>
    <property type="match status" value="1"/>
</dbReference>
<comment type="caution">
    <text evidence="6">The sequence shown here is derived from an EMBL/GenBank/DDBJ whole genome shotgun (WGS) entry which is preliminary data.</text>
</comment>
<dbReference type="PROSITE" id="PS50893">
    <property type="entry name" value="ABC_TRANSPORTER_2"/>
    <property type="match status" value="1"/>
</dbReference>